<reference evidence="12 13" key="1">
    <citation type="submission" date="2024-01" db="EMBL/GenBank/DDBJ databases">
        <title>Multi-omics insights into the function and evolution of sodium benzoate biodegradation pathways in Benzoatithermus flavus gen. nov., sp. nov. from hot spring.</title>
        <authorList>
            <person name="Hu C.-J."/>
            <person name="Li W.-J."/>
        </authorList>
    </citation>
    <scope>NUCLEOTIDE SEQUENCE [LARGE SCALE GENOMIC DNA]</scope>
    <source>
        <strain evidence="12 13">SYSU G07066</strain>
    </source>
</reference>
<keyword evidence="7 10" id="KW-1133">Transmembrane helix</keyword>
<dbReference type="InterPro" id="IPR022646">
    <property type="entry name" value="SecD/SecF_CS"/>
</dbReference>
<evidence type="ECO:0000256" key="10">
    <source>
        <dbReference type="HAMAP-Rule" id="MF_01464"/>
    </source>
</evidence>
<feature type="transmembrane region" description="Helical" evidence="10">
    <location>
        <begin position="246"/>
        <end position="264"/>
    </location>
</feature>
<feature type="transmembrane region" description="Helical" evidence="10">
    <location>
        <begin position="20"/>
        <end position="46"/>
    </location>
</feature>
<dbReference type="SUPFAM" id="SSF82866">
    <property type="entry name" value="Multidrug efflux transporter AcrB transmembrane domain"/>
    <property type="match status" value="1"/>
</dbReference>
<organism evidence="12 13">
    <name type="scientific">Benzoatithermus flavus</name>
    <dbReference type="NCBI Taxonomy" id="3108223"/>
    <lineage>
        <taxon>Bacteria</taxon>
        <taxon>Pseudomonadati</taxon>
        <taxon>Pseudomonadota</taxon>
        <taxon>Alphaproteobacteria</taxon>
        <taxon>Geminicoccales</taxon>
        <taxon>Geminicoccaceae</taxon>
        <taxon>Benzoatithermus</taxon>
    </lineage>
</organism>
<keyword evidence="2 10" id="KW-0813">Transport</keyword>
<accession>A0ABU8XVK4</accession>
<evidence type="ECO:0000256" key="2">
    <source>
        <dbReference type="ARBA" id="ARBA00022448"/>
    </source>
</evidence>
<comment type="subunit">
    <text evidence="10">Forms a complex with SecD. Part of the essential Sec protein translocation apparatus which comprises SecA, SecYEG and auxiliary proteins SecDF-YajC and YidC.</text>
</comment>
<comment type="subcellular location">
    <subcellularLocation>
        <location evidence="1 10">Cell membrane</location>
        <topology evidence="1 10">Multi-pass membrane protein</topology>
    </subcellularLocation>
</comment>
<dbReference type="Pfam" id="PF07549">
    <property type="entry name" value="Sec_GG"/>
    <property type="match status" value="1"/>
</dbReference>
<comment type="caution">
    <text evidence="12">The sequence shown here is derived from an EMBL/GenBank/DDBJ whole genome shotgun (WGS) entry which is preliminary data.</text>
</comment>
<comment type="function">
    <text evidence="10">Part of the Sec protein translocase complex. Interacts with the SecYEG preprotein conducting channel. SecDF uses the proton motive force (PMF) to complete protein translocation after the ATP-dependent function of SecA.</text>
</comment>
<name>A0ABU8XVK4_9PROT</name>
<dbReference type="InterPro" id="IPR048634">
    <property type="entry name" value="SecD_SecF_C"/>
</dbReference>
<dbReference type="InterPro" id="IPR022813">
    <property type="entry name" value="SecD/SecF_arch_bac"/>
</dbReference>
<proteinExistence type="inferred from homology"/>
<dbReference type="InterPro" id="IPR000731">
    <property type="entry name" value="SSD"/>
</dbReference>
<dbReference type="InterPro" id="IPR055344">
    <property type="entry name" value="SecD_SecF_C_bact"/>
</dbReference>
<protein>
    <recommendedName>
        <fullName evidence="10">Protein-export membrane protein SecF</fullName>
    </recommendedName>
</protein>
<dbReference type="RefSeq" id="WP_418161074.1">
    <property type="nucleotide sequence ID" value="NZ_JBBLZC010000023.1"/>
</dbReference>
<evidence type="ECO:0000256" key="7">
    <source>
        <dbReference type="ARBA" id="ARBA00022989"/>
    </source>
</evidence>
<evidence type="ECO:0000256" key="6">
    <source>
        <dbReference type="ARBA" id="ARBA00022927"/>
    </source>
</evidence>
<dbReference type="Proteomes" id="UP001375743">
    <property type="component" value="Unassembled WGS sequence"/>
</dbReference>
<evidence type="ECO:0000256" key="4">
    <source>
        <dbReference type="ARBA" id="ARBA00022519"/>
    </source>
</evidence>
<evidence type="ECO:0000256" key="3">
    <source>
        <dbReference type="ARBA" id="ARBA00022475"/>
    </source>
</evidence>
<dbReference type="NCBIfam" id="TIGR00916">
    <property type="entry name" value="2A0604s01"/>
    <property type="match status" value="1"/>
</dbReference>
<dbReference type="PANTHER" id="PTHR30081">
    <property type="entry name" value="PROTEIN-EXPORT MEMBRANE PROTEIN SEC"/>
    <property type="match status" value="1"/>
</dbReference>
<keyword evidence="5 10" id="KW-0812">Transmembrane</keyword>
<feature type="transmembrane region" description="Helical" evidence="10">
    <location>
        <begin position="139"/>
        <end position="160"/>
    </location>
</feature>
<evidence type="ECO:0000256" key="5">
    <source>
        <dbReference type="ARBA" id="ARBA00022692"/>
    </source>
</evidence>
<dbReference type="EMBL" id="JBBLZC010000023">
    <property type="protein sequence ID" value="MEK0085225.1"/>
    <property type="molecule type" value="Genomic_DNA"/>
</dbReference>
<keyword evidence="3 10" id="KW-1003">Cell membrane</keyword>
<dbReference type="Pfam" id="PF02355">
    <property type="entry name" value="SecD_SecF_C"/>
    <property type="match status" value="1"/>
</dbReference>
<dbReference type="Gene3D" id="1.20.1640.10">
    <property type="entry name" value="Multidrug efflux transporter AcrB transmembrane domain"/>
    <property type="match status" value="1"/>
</dbReference>
<evidence type="ECO:0000256" key="1">
    <source>
        <dbReference type="ARBA" id="ARBA00004651"/>
    </source>
</evidence>
<dbReference type="HAMAP" id="MF_01464_B">
    <property type="entry name" value="SecF_B"/>
    <property type="match status" value="1"/>
</dbReference>
<comment type="similarity">
    <text evidence="10">Belongs to the SecD/SecF family. SecF subfamily.</text>
</comment>
<evidence type="ECO:0000313" key="13">
    <source>
        <dbReference type="Proteomes" id="UP001375743"/>
    </source>
</evidence>
<dbReference type="InterPro" id="IPR005665">
    <property type="entry name" value="SecF_bac"/>
</dbReference>
<keyword evidence="13" id="KW-1185">Reference proteome</keyword>
<feature type="transmembrane region" description="Helical" evidence="10">
    <location>
        <begin position="194"/>
        <end position="215"/>
    </location>
</feature>
<dbReference type="InterPro" id="IPR022645">
    <property type="entry name" value="SecD/SecF_bac"/>
</dbReference>
<evidence type="ECO:0000313" key="12">
    <source>
        <dbReference type="EMBL" id="MEK0085225.1"/>
    </source>
</evidence>
<evidence type="ECO:0000256" key="8">
    <source>
        <dbReference type="ARBA" id="ARBA00023010"/>
    </source>
</evidence>
<keyword evidence="9 10" id="KW-0472">Membrane</keyword>
<feature type="transmembrane region" description="Helical" evidence="10">
    <location>
        <begin position="270"/>
        <end position="296"/>
    </location>
</feature>
<dbReference type="PANTHER" id="PTHR30081:SF8">
    <property type="entry name" value="PROTEIN TRANSLOCASE SUBUNIT SECF"/>
    <property type="match status" value="1"/>
</dbReference>
<dbReference type="PRINTS" id="PR01755">
    <property type="entry name" value="SECFTRNLCASE"/>
</dbReference>
<keyword evidence="4" id="KW-0997">Cell inner membrane</keyword>
<sequence length="316" mass="35117">MRRPRLVPDNTKIPFFRYRWIAFGWSLFVLVGTIILVATIGLNLGIDFKGGVLLEVRTPGPADLATMRSVLNDLDLGEISLQTAGSDEQVMIRAKAPEGDEQAQRHAVELIKSALEQKFGSGLVWQRAEFVGPRVSEELLMNSVWAVLISLLGVLFYLWFRFEWQYGVGAIASLIHDVSASIGIYALSGIEFNLTSVAALLTIVGYSLNDTVVIYDRVRENLRRYKAMPLEQLLDRSINETLARTLMTSLTTLLALVALFFFGGEVIRGFTIIMIWGVVIGTYSTIYIATPVLYYLNLRSTAERPQPAAAPRQPAG</sequence>
<evidence type="ECO:0000256" key="9">
    <source>
        <dbReference type="ARBA" id="ARBA00023136"/>
    </source>
</evidence>
<keyword evidence="8 10" id="KW-0811">Translocation</keyword>
<keyword evidence="6 10" id="KW-0653">Protein transport</keyword>
<dbReference type="NCBIfam" id="TIGR00966">
    <property type="entry name" value="transloc_SecF"/>
    <property type="match status" value="1"/>
</dbReference>
<evidence type="ECO:0000259" key="11">
    <source>
        <dbReference type="PROSITE" id="PS50156"/>
    </source>
</evidence>
<gene>
    <name evidence="10 12" type="primary">secF</name>
    <name evidence="12" type="ORF">U1T56_18900</name>
</gene>
<feature type="transmembrane region" description="Helical" evidence="10">
    <location>
        <begin position="167"/>
        <end position="188"/>
    </location>
</feature>
<dbReference type="PROSITE" id="PS50156">
    <property type="entry name" value="SSD"/>
    <property type="match status" value="1"/>
</dbReference>
<feature type="domain" description="SSD" evidence="11">
    <location>
        <begin position="163"/>
        <end position="295"/>
    </location>
</feature>